<dbReference type="OrthoDB" id="5125755at2"/>
<evidence type="ECO:0000313" key="2">
    <source>
        <dbReference type="EMBL" id="TKR27138.1"/>
    </source>
</evidence>
<dbReference type="AlphaFoldDB" id="A0A7Z8K1Q9"/>
<protein>
    <submittedName>
        <fullName evidence="2">Uncharacterized protein</fullName>
    </submittedName>
</protein>
<dbReference type="Proteomes" id="UP000308121">
    <property type="component" value="Unassembled WGS sequence"/>
</dbReference>
<feature type="region of interest" description="Disordered" evidence="1">
    <location>
        <begin position="88"/>
        <end position="116"/>
    </location>
</feature>
<feature type="compositionally biased region" description="Low complexity" evidence="1">
    <location>
        <begin position="89"/>
        <end position="100"/>
    </location>
</feature>
<evidence type="ECO:0000313" key="3">
    <source>
        <dbReference type="Proteomes" id="UP000308121"/>
    </source>
</evidence>
<dbReference type="RefSeq" id="WP_154728026.1">
    <property type="nucleotide sequence ID" value="NZ_SZYE01000006.1"/>
</dbReference>
<dbReference type="EMBL" id="SZYE01000006">
    <property type="protein sequence ID" value="TKR27138.1"/>
    <property type="molecule type" value="Genomic_DNA"/>
</dbReference>
<proteinExistence type="predicted"/>
<reference evidence="2 3" key="1">
    <citation type="submission" date="2019-05" db="EMBL/GenBank/DDBJ databases">
        <title>Genome sequence of Cellulomonas hominis strain CS1.</title>
        <authorList>
            <person name="Belmont J."/>
            <person name="Maclea K.S."/>
        </authorList>
    </citation>
    <scope>NUCLEOTIDE SEQUENCE [LARGE SCALE GENOMIC DNA]</scope>
    <source>
        <strain evidence="2 3">CS1</strain>
    </source>
</reference>
<organism evidence="2 3">
    <name type="scientific">Cellulomonas hominis</name>
    <dbReference type="NCBI Taxonomy" id="156981"/>
    <lineage>
        <taxon>Bacteria</taxon>
        <taxon>Bacillati</taxon>
        <taxon>Actinomycetota</taxon>
        <taxon>Actinomycetes</taxon>
        <taxon>Micrococcales</taxon>
        <taxon>Cellulomonadaceae</taxon>
        <taxon>Cellulomonas</taxon>
    </lineage>
</organism>
<evidence type="ECO:0000256" key="1">
    <source>
        <dbReference type="SAM" id="MobiDB-lite"/>
    </source>
</evidence>
<sequence length="116" mass="11847">MPPFTSPSGEQVPDTDNPGVRAYYERRGYVSSTGAAQAESQPPQVPDGDPAESWTNAQIDAWAAREDVDLAGAKRKDEKLAVIAAAREAAGNDATGATGTVELGTGSTGAQDPSGA</sequence>
<comment type="caution">
    <text evidence="2">The sequence shown here is derived from an EMBL/GenBank/DDBJ whole genome shotgun (WGS) entry which is preliminary data.</text>
</comment>
<gene>
    <name evidence="2" type="ORF">FA014_01925</name>
</gene>
<feature type="region of interest" description="Disordered" evidence="1">
    <location>
        <begin position="1"/>
        <end position="54"/>
    </location>
</feature>
<accession>A0A7Z8K1Q9</accession>
<feature type="compositionally biased region" description="Polar residues" evidence="1">
    <location>
        <begin position="30"/>
        <end position="42"/>
    </location>
</feature>
<name>A0A7Z8K1Q9_9CELL</name>